<dbReference type="InterPro" id="IPR007354">
    <property type="entry name" value="CruF-like"/>
</dbReference>
<protein>
    <recommendedName>
        <fullName evidence="4">Carotenoid biosynthesis protein</fullName>
    </recommendedName>
</protein>
<evidence type="ECO:0000313" key="3">
    <source>
        <dbReference type="Proteomes" id="UP000239366"/>
    </source>
</evidence>
<feature type="transmembrane region" description="Helical" evidence="1">
    <location>
        <begin position="63"/>
        <end position="84"/>
    </location>
</feature>
<reference evidence="3" key="1">
    <citation type="submission" date="2016-11" db="EMBL/GenBank/DDBJ databases">
        <title>Trade-off between light-utilization and light-protection in marine flavobacteria.</title>
        <authorList>
            <person name="Kumagai Y."/>
            <person name="Yoshizawa S."/>
            <person name="Kogure K."/>
        </authorList>
    </citation>
    <scope>NUCLEOTIDE SEQUENCE [LARGE SCALE GENOMIC DNA]</scope>
    <source>
        <strain evidence="3">SG-18</strain>
    </source>
</reference>
<organism evidence="2 3">
    <name type="scientific">Aureicoccus marinus</name>
    <dbReference type="NCBI Taxonomy" id="754435"/>
    <lineage>
        <taxon>Bacteria</taxon>
        <taxon>Pseudomonadati</taxon>
        <taxon>Bacteroidota</taxon>
        <taxon>Flavobacteriia</taxon>
        <taxon>Flavobacteriales</taxon>
        <taxon>Flavobacteriaceae</taxon>
        <taxon>Aureicoccus</taxon>
    </lineage>
</organism>
<accession>A0A2S7T7F5</accession>
<dbReference type="AlphaFoldDB" id="A0A2S7T7F5"/>
<proteinExistence type="predicted"/>
<feature type="transmembrane region" description="Helical" evidence="1">
    <location>
        <begin position="193"/>
        <end position="210"/>
    </location>
</feature>
<keyword evidence="3" id="KW-1185">Reference proteome</keyword>
<evidence type="ECO:0008006" key="4">
    <source>
        <dbReference type="Google" id="ProtNLM"/>
    </source>
</evidence>
<dbReference type="Proteomes" id="UP000239366">
    <property type="component" value="Unassembled WGS sequence"/>
</dbReference>
<feature type="transmembrane region" description="Helical" evidence="1">
    <location>
        <begin position="41"/>
        <end position="56"/>
    </location>
</feature>
<feature type="transmembrane region" description="Helical" evidence="1">
    <location>
        <begin position="9"/>
        <end position="29"/>
    </location>
</feature>
<sequence length="211" mass="24094">MSTTYTEKTWIGIGILWLFHLSGVIGIGLGHTDWFIEKTPLNLSVSLAVFLWLYPVQKKQSILVFLLIACLGMAAEWMGVHWGWFFGDYSYGSNFGPKFQGVPYLIGLYWALLTLATSAMAKPWLKSNWAQWALGAALMVVLDFLLEQWAPLFDFWTFDPHPPAKNYISWFVLGFGLQVLWDKAGNRGSYPISLHLYLAQVFFFGTLFLVY</sequence>
<dbReference type="PANTHER" id="PTHR39419:SF1">
    <property type="entry name" value="SLL0814 PROTEIN"/>
    <property type="match status" value="1"/>
</dbReference>
<name>A0A2S7T7F5_9FLAO</name>
<dbReference type="EMBL" id="MQVX01000001">
    <property type="protein sequence ID" value="PQJ15508.1"/>
    <property type="molecule type" value="Genomic_DNA"/>
</dbReference>
<keyword evidence="1" id="KW-0812">Transmembrane</keyword>
<gene>
    <name evidence="2" type="ORF">BST99_06945</name>
</gene>
<feature type="transmembrane region" description="Helical" evidence="1">
    <location>
        <begin position="132"/>
        <end position="152"/>
    </location>
</feature>
<evidence type="ECO:0000313" key="2">
    <source>
        <dbReference type="EMBL" id="PQJ15508.1"/>
    </source>
</evidence>
<keyword evidence="1" id="KW-0472">Membrane</keyword>
<evidence type="ECO:0000256" key="1">
    <source>
        <dbReference type="SAM" id="Phobius"/>
    </source>
</evidence>
<dbReference type="Pfam" id="PF04240">
    <property type="entry name" value="Caroten_synth"/>
    <property type="match status" value="1"/>
</dbReference>
<keyword evidence="1" id="KW-1133">Transmembrane helix</keyword>
<dbReference type="RefSeq" id="WP_105001160.1">
    <property type="nucleotide sequence ID" value="NZ_MQVX01000001.1"/>
</dbReference>
<dbReference type="OrthoDB" id="9811293at2"/>
<feature type="transmembrane region" description="Helical" evidence="1">
    <location>
        <begin position="164"/>
        <end position="181"/>
    </location>
</feature>
<feature type="transmembrane region" description="Helical" evidence="1">
    <location>
        <begin position="104"/>
        <end position="125"/>
    </location>
</feature>
<comment type="caution">
    <text evidence="2">The sequence shown here is derived from an EMBL/GenBank/DDBJ whole genome shotgun (WGS) entry which is preliminary data.</text>
</comment>
<dbReference type="PANTHER" id="PTHR39419">
    <property type="entry name" value="SLL0814 PROTEIN"/>
    <property type="match status" value="1"/>
</dbReference>